<protein>
    <submittedName>
        <fullName evidence="2">MEKHLA domain-containing protein</fullName>
    </submittedName>
</protein>
<organism evidence="2 3">
    <name type="scientific">Flavobacterium frigoritolerans</name>
    <dbReference type="NCBI Taxonomy" id="2987686"/>
    <lineage>
        <taxon>Bacteria</taxon>
        <taxon>Pseudomonadati</taxon>
        <taxon>Bacteroidota</taxon>
        <taxon>Flavobacteriia</taxon>
        <taxon>Flavobacteriales</taxon>
        <taxon>Flavobacteriaceae</taxon>
        <taxon>Flavobacterium</taxon>
    </lineage>
</organism>
<dbReference type="InterPro" id="IPR013978">
    <property type="entry name" value="MEKHLA"/>
</dbReference>
<reference evidence="2" key="1">
    <citation type="submission" date="2022-10" db="EMBL/GenBank/DDBJ databases">
        <title>Two novel species of Flavobacterium.</title>
        <authorList>
            <person name="Liu Q."/>
            <person name="Xin Y.-H."/>
        </authorList>
    </citation>
    <scope>NUCLEOTIDE SEQUENCE</scope>
    <source>
        <strain evidence="2">LS1R47</strain>
    </source>
</reference>
<dbReference type="Proteomes" id="UP001151133">
    <property type="component" value="Unassembled WGS sequence"/>
</dbReference>
<comment type="caution">
    <text evidence="2">The sequence shown here is derived from an EMBL/GenBank/DDBJ whole genome shotgun (WGS) entry which is preliminary data.</text>
</comment>
<evidence type="ECO:0000259" key="1">
    <source>
        <dbReference type="Pfam" id="PF08670"/>
    </source>
</evidence>
<dbReference type="AlphaFoldDB" id="A0A9X2ZPC9"/>
<dbReference type="Pfam" id="PF08670">
    <property type="entry name" value="MEKHLA"/>
    <property type="match status" value="1"/>
</dbReference>
<dbReference type="EMBL" id="JAOZEV010000009">
    <property type="protein sequence ID" value="MCV9933165.1"/>
    <property type="molecule type" value="Genomic_DNA"/>
</dbReference>
<dbReference type="RefSeq" id="WP_264287399.1">
    <property type="nucleotide sequence ID" value="NZ_JAOZEV010000009.1"/>
</dbReference>
<feature type="domain" description="MEKHLA" evidence="1">
    <location>
        <begin position="13"/>
        <end position="144"/>
    </location>
</feature>
<accession>A0A9X2ZPC9</accession>
<name>A0A9X2ZPC9_9FLAO</name>
<evidence type="ECO:0000313" key="2">
    <source>
        <dbReference type="EMBL" id="MCV9933165.1"/>
    </source>
</evidence>
<evidence type="ECO:0000313" key="3">
    <source>
        <dbReference type="Proteomes" id="UP001151133"/>
    </source>
</evidence>
<proteinExistence type="predicted"/>
<keyword evidence="3" id="KW-1185">Reference proteome</keyword>
<sequence length="158" mass="18603">MSLEKNLILLKQIDDCFLALNGKNLPSPANISDRYKWLHEDAPYSILAQNADAEPYFIYANKYALSCFRYTDEEILTFPSSFSAAIENRHERELLFNKVAQDSIVYNYTGERVDKYKNSFIIHDTIVWQLENTIGDVWGQGALFWREEKQRPDWYFDV</sequence>
<gene>
    <name evidence="2" type="ORF">OIU80_12800</name>
</gene>